<protein>
    <submittedName>
        <fullName evidence="2">Uncharacterized protein</fullName>
    </submittedName>
</protein>
<gene>
    <name evidence="2" type="ORF">GCM10023322_74950</name>
</gene>
<proteinExistence type="predicted"/>
<comment type="caution">
    <text evidence="2">The sequence shown here is derived from an EMBL/GenBank/DDBJ whole genome shotgun (WGS) entry which is preliminary data.</text>
</comment>
<feature type="chain" id="PRO_5045159147" evidence="1">
    <location>
        <begin position="24"/>
        <end position="154"/>
    </location>
</feature>
<feature type="signal peptide" evidence="1">
    <location>
        <begin position="1"/>
        <end position="23"/>
    </location>
</feature>
<dbReference type="RefSeq" id="WP_345637964.1">
    <property type="nucleotide sequence ID" value="NZ_BAABJQ010000037.1"/>
</dbReference>
<evidence type="ECO:0000313" key="3">
    <source>
        <dbReference type="Proteomes" id="UP001501570"/>
    </source>
</evidence>
<name>A0ABP9SRG1_9ACTN</name>
<evidence type="ECO:0000256" key="1">
    <source>
        <dbReference type="SAM" id="SignalP"/>
    </source>
</evidence>
<dbReference type="PROSITE" id="PS51257">
    <property type="entry name" value="PROKAR_LIPOPROTEIN"/>
    <property type="match status" value="1"/>
</dbReference>
<accession>A0ABP9SRG1</accession>
<evidence type="ECO:0000313" key="2">
    <source>
        <dbReference type="EMBL" id="GAA5199396.1"/>
    </source>
</evidence>
<dbReference type="Proteomes" id="UP001501570">
    <property type="component" value="Unassembled WGS sequence"/>
</dbReference>
<keyword evidence="1" id="KW-0732">Signal</keyword>
<reference evidence="3" key="1">
    <citation type="journal article" date="2019" name="Int. J. Syst. Evol. Microbiol.">
        <title>The Global Catalogue of Microorganisms (GCM) 10K type strain sequencing project: providing services to taxonomists for standard genome sequencing and annotation.</title>
        <authorList>
            <consortium name="The Broad Institute Genomics Platform"/>
            <consortium name="The Broad Institute Genome Sequencing Center for Infectious Disease"/>
            <person name="Wu L."/>
            <person name="Ma J."/>
        </authorList>
    </citation>
    <scope>NUCLEOTIDE SEQUENCE [LARGE SCALE GENOMIC DNA]</scope>
    <source>
        <strain evidence="3">JCM 18304</strain>
    </source>
</reference>
<sequence>MRIRSRSRAVPLAVLAVAVLAVAGGLAGCGHPDHRAGASPTPGISPSAALPPGVVNATAVPTFVPNAATLRENVRLSSCGSTHGGWRAAGSASNPGAKDSRNYTITVFFTTSRGTVIGTGQTQVAVEPDADQQWTVTGAFHPAPDTRCVLRGVG</sequence>
<organism evidence="2 3">
    <name type="scientific">Rugosimonospora acidiphila</name>
    <dbReference type="NCBI Taxonomy" id="556531"/>
    <lineage>
        <taxon>Bacteria</taxon>
        <taxon>Bacillati</taxon>
        <taxon>Actinomycetota</taxon>
        <taxon>Actinomycetes</taxon>
        <taxon>Micromonosporales</taxon>
        <taxon>Micromonosporaceae</taxon>
        <taxon>Rugosimonospora</taxon>
    </lineage>
</organism>
<dbReference type="EMBL" id="BAABJQ010000037">
    <property type="protein sequence ID" value="GAA5199396.1"/>
    <property type="molecule type" value="Genomic_DNA"/>
</dbReference>
<keyword evidence="3" id="KW-1185">Reference proteome</keyword>